<dbReference type="EMBL" id="JBHSDC010000003">
    <property type="protein sequence ID" value="MFC4231340.1"/>
    <property type="molecule type" value="Genomic_DNA"/>
</dbReference>
<organism evidence="9 10">
    <name type="scientific">Parasediminibacterium paludis</name>
    <dbReference type="NCBI Taxonomy" id="908966"/>
    <lineage>
        <taxon>Bacteria</taxon>
        <taxon>Pseudomonadati</taxon>
        <taxon>Bacteroidota</taxon>
        <taxon>Chitinophagia</taxon>
        <taxon>Chitinophagales</taxon>
        <taxon>Chitinophagaceae</taxon>
        <taxon>Parasediminibacterium</taxon>
    </lineage>
</organism>
<evidence type="ECO:0000256" key="6">
    <source>
        <dbReference type="ARBA" id="ARBA00050038"/>
    </source>
</evidence>
<dbReference type="NCBIfam" id="TIGR00447">
    <property type="entry name" value="pth"/>
    <property type="match status" value="1"/>
</dbReference>
<keyword evidence="10" id="KW-1185">Reference proteome</keyword>
<evidence type="ECO:0000256" key="2">
    <source>
        <dbReference type="ARBA" id="ARBA00022555"/>
    </source>
</evidence>
<keyword evidence="3 7" id="KW-0378">Hydrolase</keyword>
<dbReference type="PANTHER" id="PTHR17224">
    <property type="entry name" value="PEPTIDYL-TRNA HYDROLASE"/>
    <property type="match status" value="1"/>
</dbReference>
<dbReference type="CDD" id="cd00462">
    <property type="entry name" value="PTH"/>
    <property type="match status" value="1"/>
</dbReference>
<dbReference type="SUPFAM" id="SSF53178">
    <property type="entry name" value="Peptidyl-tRNA hydrolase-like"/>
    <property type="match status" value="1"/>
</dbReference>
<proteinExistence type="inferred from homology"/>
<protein>
    <recommendedName>
        <fullName evidence="6 7">Peptidyl-tRNA hydrolase</fullName>
        <ecNumber evidence="1 7">3.1.1.29</ecNumber>
    </recommendedName>
</protein>
<dbReference type="InterPro" id="IPR018171">
    <property type="entry name" value="Pept_tRNA_hydro_CS"/>
</dbReference>
<evidence type="ECO:0000256" key="5">
    <source>
        <dbReference type="ARBA" id="ARBA00038063"/>
    </source>
</evidence>
<gene>
    <name evidence="9" type="primary">pth</name>
    <name evidence="9" type="ORF">ACFOW1_05525</name>
</gene>
<keyword evidence="4" id="KW-0694">RNA-binding</keyword>
<evidence type="ECO:0000256" key="1">
    <source>
        <dbReference type="ARBA" id="ARBA00013260"/>
    </source>
</evidence>
<dbReference type="PROSITE" id="PS01196">
    <property type="entry name" value="PEPT_TRNA_HYDROL_2"/>
    <property type="match status" value="1"/>
</dbReference>
<evidence type="ECO:0000313" key="10">
    <source>
        <dbReference type="Proteomes" id="UP001595906"/>
    </source>
</evidence>
<dbReference type="RefSeq" id="WP_379012750.1">
    <property type="nucleotide sequence ID" value="NZ_JBHSDC010000003.1"/>
</dbReference>
<accession>A0ABV8PX51</accession>
<reference evidence="10" key="1">
    <citation type="journal article" date="2019" name="Int. J. Syst. Evol. Microbiol.">
        <title>The Global Catalogue of Microorganisms (GCM) 10K type strain sequencing project: providing services to taxonomists for standard genome sequencing and annotation.</title>
        <authorList>
            <consortium name="The Broad Institute Genomics Platform"/>
            <consortium name="The Broad Institute Genome Sequencing Center for Infectious Disease"/>
            <person name="Wu L."/>
            <person name="Ma J."/>
        </authorList>
    </citation>
    <scope>NUCLEOTIDE SEQUENCE [LARGE SCALE GENOMIC DNA]</scope>
    <source>
        <strain evidence="10">CECT 8010</strain>
    </source>
</reference>
<evidence type="ECO:0000313" key="9">
    <source>
        <dbReference type="EMBL" id="MFC4231340.1"/>
    </source>
</evidence>
<dbReference type="Proteomes" id="UP001595906">
    <property type="component" value="Unassembled WGS sequence"/>
</dbReference>
<sequence length="192" mass="21797">MNKFLIIGLGNVGAEYNHTRHNIGFDVVDAFVLKNNGMYKLDRLAYVAEVKWKGKTFICIKPTTYMNLSGKAFKYWMDKEKIAIENTLTIVDDLALPIDKIRVRSSGSDAGHNGLRDIQLTLGTDKYPKLRFGIGNNFPKGMQVEFVLGKWLKEEQPMIIKKIEKCTEIIENFATIGIEKTMNIANTLSFTQ</sequence>
<dbReference type="GO" id="GO:0004045">
    <property type="term" value="F:peptidyl-tRNA hydrolase activity"/>
    <property type="evidence" value="ECO:0007669"/>
    <property type="project" value="UniProtKB-EC"/>
</dbReference>
<evidence type="ECO:0000256" key="3">
    <source>
        <dbReference type="ARBA" id="ARBA00022801"/>
    </source>
</evidence>
<name>A0ABV8PX51_9BACT</name>
<dbReference type="InterPro" id="IPR036416">
    <property type="entry name" value="Pept_tRNA_hydro_sf"/>
</dbReference>
<dbReference type="PROSITE" id="PS01195">
    <property type="entry name" value="PEPT_TRNA_HYDROL_1"/>
    <property type="match status" value="1"/>
</dbReference>
<dbReference type="EC" id="3.1.1.29" evidence="1 7"/>
<comment type="catalytic activity">
    <reaction evidence="7">
        <text>an N-acyl-L-alpha-aminoacyl-tRNA + H2O = an N-acyl-L-amino acid + a tRNA + H(+)</text>
        <dbReference type="Rhea" id="RHEA:54448"/>
        <dbReference type="Rhea" id="RHEA-COMP:10123"/>
        <dbReference type="Rhea" id="RHEA-COMP:13883"/>
        <dbReference type="ChEBI" id="CHEBI:15377"/>
        <dbReference type="ChEBI" id="CHEBI:15378"/>
        <dbReference type="ChEBI" id="CHEBI:59874"/>
        <dbReference type="ChEBI" id="CHEBI:78442"/>
        <dbReference type="ChEBI" id="CHEBI:138191"/>
        <dbReference type="EC" id="3.1.1.29"/>
    </reaction>
</comment>
<keyword evidence="2" id="KW-0820">tRNA-binding</keyword>
<comment type="similarity">
    <text evidence="5 8">Belongs to the PTH family.</text>
</comment>
<dbReference type="PANTHER" id="PTHR17224:SF1">
    <property type="entry name" value="PEPTIDYL-TRNA HYDROLASE"/>
    <property type="match status" value="1"/>
</dbReference>
<dbReference type="InterPro" id="IPR001328">
    <property type="entry name" value="Pept_tRNA_hydro"/>
</dbReference>
<evidence type="ECO:0000256" key="7">
    <source>
        <dbReference type="RuleBase" id="RU000673"/>
    </source>
</evidence>
<evidence type="ECO:0000256" key="8">
    <source>
        <dbReference type="RuleBase" id="RU004320"/>
    </source>
</evidence>
<dbReference type="Gene3D" id="3.40.50.1470">
    <property type="entry name" value="Peptidyl-tRNA hydrolase"/>
    <property type="match status" value="1"/>
</dbReference>
<evidence type="ECO:0000256" key="4">
    <source>
        <dbReference type="ARBA" id="ARBA00022884"/>
    </source>
</evidence>
<comment type="caution">
    <text evidence="9">The sequence shown here is derived from an EMBL/GenBank/DDBJ whole genome shotgun (WGS) entry which is preliminary data.</text>
</comment>
<dbReference type="Pfam" id="PF01195">
    <property type="entry name" value="Pept_tRNA_hydro"/>
    <property type="match status" value="1"/>
</dbReference>